<evidence type="ECO:0008006" key="3">
    <source>
        <dbReference type="Google" id="ProtNLM"/>
    </source>
</evidence>
<evidence type="ECO:0000313" key="2">
    <source>
        <dbReference type="Proteomes" id="UP000039865"/>
    </source>
</evidence>
<proteinExistence type="predicted"/>
<gene>
    <name evidence="1" type="primary">Contig14580.g15532</name>
    <name evidence="1" type="ORF">STYLEM_13336</name>
</gene>
<accession>A0A078AST6</accession>
<dbReference type="Gene3D" id="1.25.40.10">
    <property type="entry name" value="Tetratricopeptide repeat domain"/>
    <property type="match status" value="1"/>
</dbReference>
<dbReference type="Proteomes" id="UP000039865">
    <property type="component" value="Unassembled WGS sequence"/>
</dbReference>
<dbReference type="InParanoid" id="A0A078AST6"/>
<dbReference type="EMBL" id="CCKQ01012659">
    <property type="protein sequence ID" value="CDW84277.1"/>
    <property type="molecule type" value="Genomic_DNA"/>
</dbReference>
<dbReference type="OMA" id="HEFFRRT"/>
<dbReference type="InterPro" id="IPR011990">
    <property type="entry name" value="TPR-like_helical_dom_sf"/>
</dbReference>
<keyword evidence="2" id="KW-1185">Reference proteome</keyword>
<name>A0A078AST6_STYLE</name>
<organism evidence="1 2">
    <name type="scientific">Stylonychia lemnae</name>
    <name type="common">Ciliate</name>
    <dbReference type="NCBI Taxonomy" id="5949"/>
    <lineage>
        <taxon>Eukaryota</taxon>
        <taxon>Sar</taxon>
        <taxon>Alveolata</taxon>
        <taxon>Ciliophora</taxon>
        <taxon>Intramacronucleata</taxon>
        <taxon>Spirotrichea</taxon>
        <taxon>Stichotrichia</taxon>
        <taxon>Sporadotrichida</taxon>
        <taxon>Oxytrichidae</taxon>
        <taxon>Stylonychinae</taxon>
        <taxon>Stylonychia</taxon>
    </lineage>
</organism>
<protein>
    <recommendedName>
        <fullName evidence="3">Tetratricopeptide repeat protein</fullName>
    </recommendedName>
</protein>
<reference evidence="1 2" key="1">
    <citation type="submission" date="2014-06" db="EMBL/GenBank/DDBJ databases">
        <authorList>
            <person name="Swart Estienne"/>
        </authorList>
    </citation>
    <scope>NUCLEOTIDE SEQUENCE [LARGE SCALE GENOMIC DNA]</scope>
    <source>
        <strain evidence="1 2">130c</strain>
    </source>
</reference>
<dbReference type="AlphaFoldDB" id="A0A078AST6"/>
<evidence type="ECO:0000313" key="1">
    <source>
        <dbReference type="EMBL" id="CDW84277.1"/>
    </source>
</evidence>
<dbReference type="OrthoDB" id="283850at2759"/>
<sequence length="397" mass="46697">MGLNEFKEAIQLMYQYNYAESELYIKETLKVLKQQGYDKSQSYLYVLKRLAYVTFKQHKYEESEKYFKICEKLCPLITKNPANLFANQKNLLIYYTYTDLAKAEQLGQRMLQDLEETLPAYNKELCHLTGVSKNLYRNCLKQSPKPLLEGINISFYMILAHTLNNLACASWQHYTTEMKVKTIPEITKEKEIAIQDNKHTLTYFKDAIEKLETLHYDKLGLKRTLDEYQLMENLIDKDHAVPKDLSSDNQELYFSLLKSKDVGKVISNISEYLLDQEGSKGEQKNPGFWFKFGLNYYEKIDPEHIDRHLILLGLFYASSGDTKTAEMLYGQALEKMQGDISFTKVMGMNLYGRLLIKNKKREQEATKYLSLSERIGTRLPYWYDRIEYLYIPEFDLD</sequence>